<protein>
    <submittedName>
        <fullName evidence="2">Transporter substrate-binding domain-containing protein</fullName>
    </submittedName>
</protein>
<dbReference type="Pfam" id="PF00497">
    <property type="entry name" value="SBP_bac_3"/>
    <property type="match status" value="1"/>
</dbReference>
<sequence length="253" mass="28689">MMHPHFLHRRFSYSRCFALAIGLTWAQQGATQEPLRLMFENRAPYAYKNKQGKLDGLIVQSLEPALKKAGIDFVWIETPFKRQLSIVEQDQDTSCATGVFMTKERQRYAKFSGAILHDQERPSIILAHQDFKIPPGLNLLQVLSLSKARLLKKEHASYGPHIDDAIEKSGIQIVSTTAESRNMAKMLVAKRGDFIFVSEEEARTLIKENADGAHLQIYTPSGMPQSQDRYLMCTNKTADQTLQRLNRALSPNL</sequence>
<accession>A0ABY9RKF7</accession>
<evidence type="ECO:0000313" key="2">
    <source>
        <dbReference type="EMBL" id="WMW80531.1"/>
    </source>
</evidence>
<evidence type="ECO:0000259" key="1">
    <source>
        <dbReference type="Pfam" id="PF00497"/>
    </source>
</evidence>
<keyword evidence="3" id="KW-1185">Reference proteome</keyword>
<dbReference type="RefSeq" id="WP_309482023.1">
    <property type="nucleotide sequence ID" value="NZ_CP133720.1"/>
</dbReference>
<name>A0ABY9RKF7_9BURK</name>
<dbReference type="Proteomes" id="UP001181355">
    <property type="component" value="Chromosome"/>
</dbReference>
<dbReference type="EMBL" id="CP133720">
    <property type="protein sequence ID" value="WMW80531.1"/>
    <property type="molecule type" value="Genomic_DNA"/>
</dbReference>
<feature type="domain" description="Solute-binding protein family 3/N-terminal" evidence="1">
    <location>
        <begin position="41"/>
        <end position="249"/>
    </location>
</feature>
<dbReference type="InterPro" id="IPR001638">
    <property type="entry name" value="Solute-binding_3/MltF_N"/>
</dbReference>
<gene>
    <name evidence="2" type="ORF">RF679_18105</name>
</gene>
<dbReference type="SUPFAM" id="SSF53850">
    <property type="entry name" value="Periplasmic binding protein-like II"/>
    <property type="match status" value="1"/>
</dbReference>
<organism evidence="2 3">
    <name type="scientific">Undibacterium cyanobacteriorum</name>
    <dbReference type="NCBI Taxonomy" id="3073561"/>
    <lineage>
        <taxon>Bacteria</taxon>
        <taxon>Pseudomonadati</taxon>
        <taxon>Pseudomonadota</taxon>
        <taxon>Betaproteobacteria</taxon>
        <taxon>Burkholderiales</taxon>
        <taxon>Oxalobacteraceae</taxon>
        <taxon>Undibacterium</taxon>
    </lineage>
</organism>
<reference evidence="2" key="1">
    <citation type="submission" date="2023-09" db="EMBL/GenBank/DDBJ databases">
        <title>Undibacterium sp. 20NA77.5 isolated from freshwater.</title>
        <authorList>
            <person name="Le V."/>
            <person name="Ko S.-R."/>
            <person name="Ahn C.-Y."/>
            <person name="Oh H.-M."/>
        </authorList>
    </citation>
    <scope>NUCLEOTIDE SEQUENCE</scope>
    <source>
        <strain evidence="2">20NA77.5</strain>
    </source>
</reference>
<dbReference type="Gene3D" id="3.40.190.10">
    <property type="entry name" value="Periplasmic binding protein-like II"/>
    <property type="match status" value="2"/>
</dbReference>
<evidence type="ECO:0000313" key="3">
    <source>
        <dbReference type="Proteomes" id="UP001181355"/>
    </source>
</evidence>
<proteinExistence type="predicted"/>